<dbReference type="Pfam" id="PF00481">
    <property type="entry name" value="PP2C"/>
    <property type="match status" value="1"/>
</dbReference>
<reference evidence="4" key="1">
    <citation type="submission" date="2016-03" db="EMBL/GenBank/DDBJ databases">
        <authorList>
            <person name="Devillers H."/>
        </authorList>
    </citation>
    <scope>NUCLEOTIDE SEQUENCE [LARGE SCALE GENOMIC DNA]</scope>
</reference>
<dbReference type="InterPro" id="IPR036457">
    <property type="entry name" value="PPM-type-like_dom_sf"/>
</dbReference>
<dbReference type="GO" id="GO:0005739">
    <property type="term" value="C:mitochondrion"/>
    <property type="evidence" value="ECO:0007669"/>
    <property type="project" value="TreeGrafter"/>
</dbReference>
<dbReference type="CDD" id="cd00143">
    <property type="entry name" value="PP2Cc"/>
    <property type="match status" value="1"/>
</dbReference>
<feature type="domain" description="PPM-type phosphatase" evidence="2">
    <location>
        <begin position="101"/>
        <end position="489"/>
    </location>
</feature>
<protein>
    <submittedName>
        <fullName evidence="3">LAMI_0F09626g1_1</fullName>
    </submittedName>
</protein>
<dbReference type="PANTHER" id="PTHR13832:SF792">
    <property type="entry name" value="GM14286P"/>
    <property type="match status" value="1"/>
</dbReference>
<dbReference type="GO" id="GO:0004741">
    <property type="term" value="F:[pyruvate dehydrogenase (acetyl-transferring)]-phosphatase activity"/>
    <property type="evidence" value="ECO:0007669"/>
    <property type="project" value="TreeGrafter"/>
</dbReference>
<dbReference type="InterPro" id="IPR015655">
    <property type="entry name" value="PP2C"/>
</dbReference>
<dbReference type="OrthoDB" id="420076at2759"/>
<dbReference type="Gene3D" id="3.60.40.10">
    <property type="entry name" value="PPM-type phosphatase domain"/>
    <property type="match status" value="1"/>
</dbReference>
<dbReference type="AlphaFoldDB" id="A0A1G4K1B2"/>
<dbReference type="PANTHER" id="PTHR13832">
    <property type="entry name" value="PROTEIN PHOSPHATASE 2C"/>
    <property type="match status" value="1"/>
</dbReference>
<dbReference type="STRING" id="1230905.A0A1G4K1B2"/>
<feature type="region of interest" description="Disordered" evidence="1">
    <location>
        <begin position="397"/>
        <end position="434"/>
    </location>
</feature>
<dbReference type="SMART" id="SM00332">
    <property type="entry name" value="PP2Cc"/>
    <property type="match status" value="1"/>
</dbReference>
<dbReference type="PROSITE" id="PS51746">
    <property type="entry name" value="PPM_2"/>
    <property type="match status" value="1"/>
</dbReference>
<evidence type="ECO:0000259" key="2">
    <source>
        <dbReference type="PROSITE" id="PS51746"/>
    </source>
</evidence>
<evidence type="ECO:0000313" key="4">
    <source>
        <dbReference type="Proteomes" id="UP000191024"/>
    </source>
</evidence>
<name>A0A1G4K1B2_9SACH</name>
<gene>
    <name evidence="3" type="ORF">LAMI_0F09626G</name>
</gene>
<evidence type="ECO:0000313" key="3">
    <source>
        <dbReference type="EMBL" id="SCU97319.1"/>
    </source>
</evidence>
<proteinExistence type="predicted"/>
<dbReference type="InterPro" id="IPR001932">
    <property type="entry name" value="PPM-type_phosphatase-like_dom"/>
</dbReference>
<dbReference type="EMBL" id="LT598467">
    <property type="protein sequence ID" value="SCU97319.1"/>
    <property type="molecule type" value="Genomic_DNA"/>
</dbReference>
<organism evidence="3 4">
    <name type="scientific">Lachancea mirantina</name>
    <dbReference type="NCBI Taxonomy" id="1230905"/>
    <lineage>
        <taxon>Eukaryota</taxon>
        <taxon>Fungi</taxon>
        <taxon>Dikarya</taxon>
        <taxon>Ascomycota</taxon>
        <taxon>Saccharomycotina</taxon>
        <taxon>Saccharomycetes</taxon>
        <taxon>Saccharomycetales</taxon>
        <taxon>Saccharomycetaceae</taxon>
        <taxon>Lachancea</taxon>
    </lineage>
</organism>
<sequence length="515" mass="56537">MPVLERLSAARPFMRLFARSSGGRGARNAAALFGGTLFLGYYSLWGKNPLLSESIKSIKHFGTSTPESQEQNTISLLSDAEVTRRLRQLEESHFVQRGSGLVRFDVAQLPSNSPIEDAHIEQVVTVPGRDEARDEDLYFFGVFDGHSGPYTSAKLAQDLVPYVAHQLSKVYTAGVVSASVAENVVDNALSDAFKLLDRDIVLGSLGNLFQNPSKETLTRALPAVSGSCALLAMFDSQSSTLKCAVTGDSRALLASVNKEGQWSVKALTVDQTGDNESEVARIQAEHPGEQNAVRNGRVLGSLQPSRAFGDYRYKVKDIDGKSVRDLPDHLKIYFRREPNAFHTPPYVTAEPVISTAQVNSDVKFMVLASDGLYELLSNDEIASLVVKWMQHNPVVPGAAPLRTSGPAGKLTPVRDTSEDAESQRPAFRYRSQTKNPSEYLLEDKNVATHLIRNALSAKGNKDYVSTLVSIPSPMSRKYRDDLTVTVVFFDHNENHEQTGRLVINDEATTKPRAKL</sequence>
<accession>A0A1G4K1B2</accession>
<dbReference type="Proteomes" id="UP000191024">
    <property type="component" value="Chromosome F"/>
</dbReference>
<keyword evidence="4" id="KW-1185">Reference proteome</keyword>
<evidence type="ECO:0000256" key="1">
    <source>
        <dbReference type="SAM" id="MobiDB-lite"/>
    </source>
</evidence>
<dbReference type="SUPFAM" id="SSF81606">
    <property type="entry name" value="PP2C-like"/>
    <property type="match status" value="1"/>
</dbReference>